<feature type="compositionally biased region" description="Acidic residues" evidence="1">
    <location>
        <begin position="88"/>
        <end position="112"/>
    </location>
</feature>
<evidence type="ECO:0000313" key="3">
    <source>
        <dbReference type="Proteomes" id="UP001642487"/>
    </source>
</evidence>
<keyword evidence="3" id="KW-1185">Reference proteome</keyword>
<gene>
    <name evidence="2" type="ORF">CITCOLO1_LOCUS12148</name>
</gene>
<protein>
    <submittedName>
        <fullName evidence="2">Uncharacterized protein</fullName>
    </submittedName>
</protein>
<feature type="region of interest" description="Disordered" evidence="1">
    <location>
        <begin position="84"/>
        <end position="112"/>
    </location>
</feature>
<dbReference type="EMBL" id="OZ021738">
    <property type="protein sequence ID" value="CAK9320107.1"/>
    <property type="molecule type" value="Genomic_DNA"/>
</dbReference>
<sequence>MCLRYGHILADNQPSDAVSEKQDLYCSPEVEGEVLGGQENEHGERIFEIYFSQDNRNYLVELAFGPVNGLSDEDLQQEEGEFERIDDREETYEDNENDYDEETFEDEQSVDDEELTGSRVCELYFPGDCYYVVRLVFEKEEGDDRFLEEEDEFLFKKLQRAAGISYGGKEVPAIDNKSFSDLPEIVSENSRKLMELKIEERDEYPETAKGIGNGIGTFVDPLMILEQQNHLVARIVCDHLQLRSSACIIAMICFLNLHCSSLSSIND</sequence>
<evidence type="ECO:0000313" key="2">
    <source>
        <dbReference type="EMBL" id="CAK9320107.1"/>
    </source>
</evidence>
<organism evidence="2 3">
    <name type="scientific">Citrullus colocynthis</name>
    <name type="common">colocynth</name>
    <dbReference type="NCBI Taxonomy" id="252529"/>
    <lineage>
        <taxon>Eukaryota</taxon>
        <taxon>Viridiplantae</taxon>
        <taxon>Streptophyta</taxon>
        <taxon>Embryophyta</taxon>
        <taxon>Tracheophyta</taxon>
        <taxon>Spermatophyta</taxon>
        <taxon>Magnoliopsida</taxon>
        <taxon>eudicotyledons</taxon>
        <taxon>Gunneridae</taxon>
        <taxon>Pentapetalae</taxon>
        <taxon>rosids</taxon>
        <taxon>fabids</taxon>
        <taxon>Cucurbitales</taxon>
        <taxon>Cucurbitaceae</taxon>
        <taxon>Benincaseae</taxon>
        <taxon>Citrullus</taxon>
    </lineage>
</organism>
<dbReference type="Proteomes" id="UP001642487">
    <property type="component" value="Chromosome 4"/>
</dbReference>
<proteinExistence type="predicted"/>
<accession>A0ABP0YNI1</accession>
<reference evidence="2 3" key="1">
    <citation type="submission" date="2024-03" db="EMBL/GenBank/DDBJ databases">
        <authorList>
            <person name="Gkanogiannis A."/>
            <person name="Becerra Lopez-Lavalle L."/>
        </authorList>
    </citation>
    <scope>NUCLEOTIDE SEQUENCE [LARGE SCALE GENOMIC DNA]</scope>
</reference>
<evidence type="ECO:0000256" key="1">
    <source>
        <dbReference type="SAM" id="MobiDB-lite"/>
    </source>
</evidence>
<name>A0ABP0YNI1_9ROSI</name>